<keyword evidence="2" id="KW-1185">Reference proteome</keyword>
<name>A0ABW8T6S4_9CLOT</name>
<gene>
    <name evidence="1" type="ORF">ACJDUG_10175</name>
</gene>
<evidence type="ECO:0000313" key="1">
    <source>
        <dbReference type="EMBL" id="MFL0247340.1"/>
    </source>
</evidence>
<dbReference type="EMBL" id="JBJHZZ010000006">
    <property type="protein sequence ID" value="MFL0247340.1"/>
    <property type="molecule type" value="Genomic_DNA"/>
</dbReference>
<accession>A0ABW8T6S4</accession>
<dbReference type="Proteomes" id="UP001623591">
    <property type="component" value="Unassembled WGS sequence"/>
</dbReference>
<comment type="caution">
    <text evidence="1">The sequence shown here is derived from an EMBL/GenBank/DDBJ whole genome shotgun (WGS) entry which is preliminary data.</text>
</comment>
<evidence type="ECO:0000313" key="2">
    <source>
        <dbReference type="Proteomes" id="UP001623591"/>
    </source>
</evidence>
<sequence>MIIISKKIFVSDVWNLGCKGHENFEFIDVALNRDNLLFIDPCLLEKLNDNWSKMAISTINSFFYEFYTAYRNSDTLLKYSLLGHAREQNATRLGYGNGDNGKGNSPEGLIHDFRPLESLIAKINTIGIPQDITILIPGFAEDGFSDLLTNVIHKELNDFTLAQMSKYGIDPNSSTKFYTWDMELRVWIEVESPCYRYGKDEILLVPKSIVRRNYLFGVGQYFGRIILERKREENGWRDDKGKLIPKRELEKQLRTSEEHWKYEYAIDYSKKHNDALEEYHKKLPLFYAEYGQPLDNDKLDKILY</sequence>
<dbReference type="RefSeq" id="WP_406769795.1">
    <property type="nucleotide sequence ID" value="NZ_JBJHZZ010000006.1"/>
</dbReference>
<reference evidence="1 2" key="1">
    <citation type="submission" date="2024-11" db="EMBL/GenBank/DDBJ databases">
        <authorList>
            <person name="Heng Y.C."/>
            <person name="Lim A.C.H."/>
            <person name="Lee J.K.Y."/>
            <person name="Kittelmann S."/>
        </authorList>
    </citation>
    <scope>NUCLEOTIDE SEQUENCE [LARGE SCALE GENOMIC DNA]</scope>
    <source>
        <strain evidence="1 2">WILCCON 0185</strain>
    </source>
</reference>
<proteinExistence type="predicted"/>
<protein>
    <submittedName>
        <fullName evidence="1">Uncharacterized protein</fullName>
    </submittedName>
</protein>
<organism evidence="1 2">
    <name type="scientific">Candidatus Clostridium stratigraminis</name>
    <dbReference type="NCBI Taxonomy" id="3381661"/>
    <lineage>
        <taxon>Bacteria</taxon>
        <taxon>Bacillati</taxon>
        <taxon>Bacillota</taxon>
        <taxon>Clostridia</taxon>
        <taxon>Eubacteriales</taxon>
        <taxon>Clostridiaceae</taxon>
        <taxon>Clostridium</taxon>
    </lineage>
</organism>